<evidence type="ECO:0000313" key="12">
    <source>
        <dbReference type="Proteomes" id="UP000279236"/>
    </source>
</evidence>
<dbReference type="PANTHER" id="PTHR35784">
    <property type="entry name" value="MEDIATOR OF RNA POLYMERASE II TRANSCRIPTION SUBUNIT 5"/>
    <property type="match status" value="1"/>
</dbReference>
<accession>A0A427XNZ1</accession>
<comment type="similarity">
    <text evidence="2 9">Belongs to the Mediator complex subunit 5 family.</text>
</comment>
<reference evidence="11 12" key="1">
    <citation type="submission" date="2018-11" db="EMBL/GenBank/DDBJ databases">
        <title>Genome sequence of Apiotrichum porosum DSM 27194.</title>
        <authorList>
            <person name="Aliyu H."/>
            <person name="Gorte O."/>
            <person name="Ochsenreither K."/>
        </authorList>
    </citation>
    <scope>NUCLEOTIDE SEQUENCE [LARGE SCALE GENOMIC DNA]</scope>
    <source>
        <strain evidence="11 12">DSM 27194</strain>
    </source>
</reference>
<keyword evidence="7 9" id="KW-0539">Nucleus</keyword>
<evidence type="ECO:0000256" key="1">
    <source>
        <dbReference type="ARBA" id="ARBA00004123"/>
    </source>
</evidence>
<comment type="subcellular location">
    <subcellularLocation>
        <location evidence="1 9">Nucleus</location>
    </subcellularLocation>
</comment>
<evidence type="ECO:0000256" key="8">
    <source>
        <dbReference type="ARBA" id="ARBA00031256"/>
    </source>
</evidence>
<comment type="function">
    <text evidence="9">Component of the Mediator complex, a coactivator involved in the regulated transcription of nearly all RNA polymerase II-dependent genes. Mediator functions as a bridge to convey information from gene-specific regulatory proteins to the basal RNA polymerase II transcription machinery. Mediator is recruited to promoters by direct interactions with regulatory proteins and serves as a scaffold for the assembly of a functional preinitiation complex with RNA polymerase II and the general transcription factors.</text>
</comment>
<dbReference type="Proteomes" id="UP000279236">
    <property type="component" value="Unassembled WGS sequence"/>
</dbReference>
<dbReference type="STRING" id="105984.A0A427XNZ1"/>
<dbReference type="GO" id="GO:0016592">
    <property type="term" value="C:mediator complex"/>
    <property type="evidence" value="ECO:0007669"/>
    <property type="project" value="InterPro"/>
</dbReference>
<dbReference type="GO" id="GO:0003712">
    <property type="term" value="F:transcription coregulator activity"/>
    <property type="evidence" value="ECO:0007669"/>
    <property type="project" value="InterPro"/>
</dbReference>
<keyword evidence="5 9" id="KW-0010">Activator</keyword>
<evidence type="ECO:0000256" key="4">
    <source>
        <dbReference type="ARBA" id="ARBA00023015"/>
    </source>
</evidence>
<keyword evidence="6 9" id="KW-0804">Transcription</keyword>
<name>A0A427XNZ1_9TREE</name>
<protein>
    <recommendedName>
        <fullName evidence="3 9">Mediator of RNA polymerase II transcription subunit 5</fullName>
    </recommendedName>
    <alternativeName>
        <fullName evidence="8 9">Mediator complex subunit 5</fullName>
    </alternativeName>
</protein>
<evidence type="ECO:0000256" key="7">
    <source>
        <dbReference type="ARBA" id="ARBA00023242"/>
    </source>
</evidence>
<dbReference type="EMBL" id="RSCE01000008">
    <property type="protein sequence ID" value="RSH80498.1"/>
    <property type="molecule type" value="Genomic_DNA"/>
</dbReference>
<evidence type="ECO:0000313" key="11">
    <source>
        <dbReference type="EMBL" id="RSH80498.1"/>
    </source>
</evidence>
<organism evidence="11 12">
    <name type="scientific">Apiotrichum porosum</name>
    <dbReference type="NCBI Taxonomy" id="105984"/>
    <lineage>
        <taxon>Eukaryota</taxon>
        <taxon>Fungi</taxon>
        <taxon>Dikarya</taxon>
        <taxon>Basidiomycota</taxon>
        <taxon>Agaricomycotina</taxon>
        <taxon>Tremellomycetes</taxon>
        <taxon>Trichosporonales</taxon>
        <taxon>Trichosporonaceae</taxon>
        <taxon>Apiotrichum</taxon>
    </lineage>
</organism>
<evidence type="ECO:0000256" key="5">
    <source>
        <dbReference type="ARBA" id="ARBA00023159"/>
    </source>
</evidence>
<dbReference type="GeneID" id="39593621"/>
<dbReference type="PANTHER" id="PTHR35784:SF1">
    <property type="entry name" value="MEDIATOR OF RNA POLYMERASE II TRANSCRIPTION SUBUNIT 5"/>
    <property type="match status" value="1"/>
</dbReference>
<evidence type="ECO:0000256" key="9">
    <source>
        <dbReference type="RuleBase" id="RU364142"/>
    </source>
</evidence>
<feature type="region of interest" description="Disordered" evidence="10">
    <location>
        <begin position="940"/>
        <end position="963"/>
    </location>
</feature>
<dbReference type="AlphaFoldDB" id="A0A427XNZ1"/>
<evidence type="ECO:0000256" key="10">
    <source>
        <dbReference type="SAM" id="MobiDB-lite"/>
    </source>
</evidence>
<comment type="caution">
    <text evidence="11">The sequence shown here is derived from an EMBL/GenBank/DDBJ whole genome shotgun (WGS) entry which is preliminary data.</text>
</comment>
<dbReference type="RefSeq" id="XP_028475445.1">
    <property type="nucleotide sequence ID" value="XM_028624373.1"/>
</dbReference>
<comment type="subunit">
    <text evidence="9">Component of the Mediator complex.</text>
</comment>
<gene>
    <name evidence="11" type="primary">NUT1</name>
    <name evidence="9" type="synonym">MED5</name>
    <name evidence="11" type="ORF">EHS24_009078</name>
</gene>
<sequence>MTTELGVRDVTGRAVVRAVPPKRWARLVVDSTARDGLDGPAAERAVADGLLHHLVKPAAPALLLSYLSAALASGIVTARTFALSLLAHLHRAEGTSVVDTPQLASIAGTLLANPTDLGPGEYLPSPVSLSSLADVPDVGTSASAAADEVPALSLLMPLLRLCANAPAPVPLLALAARLAAFIPPLPAPPFDVGLEAAQLSGSLPEDVATPLRECLAGLMADLPLPAAAPGPPAITLFDGPLAGPNGSSFGDLGASLAPLGGPLSLPLPQAVAFLIEYAHRAHGWVRNSQYATSPPTPPMHLIQLIRLGRALTADSQEFLAALLDAAITRVISSWSHGPFAAVRPFSFFTDELPVLLRWWRDNSDPKWPFPQNLQGALGDVFAAHSSQLANTYQALNSIYTAKFSQSEPDDEAGPYVQPDGWSMLSIEATAVRRYVSLGLLDDEATIALTGSAVKATQNGESLLERLATSSQSHLAALEFFIPYAAGATHAFGSELAKCIANIAQQPPPENLFIRLAGSPSLLGLVSAYIMPMTLLDLLTTHLLDRAEDEVMRAEDPQGSLIRFGAGVVLVEAICAQFELPLPDLLYDARRATNLADLPEVELNHLNGWIKALFGSDGIDDEIVMTTSPQNLCRFSSTIVQQSVVAAMSGQIDLDTLHSGLSYYAQPLLSWCLGSVVGWLCAEIERQGLLSGMHLNVLQTLVLDSSFPEPLLRVNAKAINHLLEQTTGLQQVLQSSNFDHVAVRARLQAVGSADGGVLMPETPRSPPLPTLRSELQAVRHLDLAAPGWVERLLDALRSSLSTHGGLKTVEAVLTDILYPTLTDVEGTNSDPLVQFLALISILPIPRVSPVPIAFTIVDAYLPSLFGPRSILIPPLPPLNPFVVNMAGQPNETLPPPPIEVAARALHRLLRLALFAADAESDAIANTLASHLADELAFQRARPDAGSKRKRVTKGPGSGEPPMSADLREMLNQLSAAFEADDEVKARWPALGA</sequence>
<dbReference type="InterPro" id="IPR014801">
    <property type="entry name" value="Mediator_Med5_fun"/>
</dbReference>
<dbReference type="GO" id="GO:0006357">
    <property type="term" value="P:regulation of transcription by RNA polymerase II"/>
    <property type="evidence" value="ECO:0007669"/>
    <property type="project" value="InterPro"/>
</dbReference>
<evidence type="ECO:0000256" key="3">
    <source>
        <dbReference type="ARBA" id="ARBA00020628"/>
    </source>
</evidence>
<proteinExistence type="inferred from homology"/>
<keyword evidence="12" id="KW-1185">Reference proteome</keyword>
<evidence type="ECO:0000256" key="6">
    <source>
        <dbReference type="ARBA" id="ARBA00023163"/>
    </source>
</evidence>
<dbReference type="OrthoDB" id="5549158at2759"/>
<dbReference type="Pfam" id="PF08689">
    <property type="entry name" value="Med5"/>
    <property type="match status" value="1"/>
</dbReference>
<keyword evidence="4 9" id="KW-0805">Transcription regulation</keyword>
<evidence type="ECO:0000256" key="2">
    <source>
        <dbReference type="ARBA" id="ARBA00008782"/>
    </source>
</evidence>